<keyword evidence="1" id="KW-0472">Membrane</keyword>
<reference evidence="3" key="1">
    <citation type="submission" date="2018-05" db="EMBL/GenBank/DDBJ databases">
        <title>Pseudarcicella sp. HME7025 Genome sequencing and assembly.</title>
        <authorList>
            <person name="Kim H."/>
            <person name="Kang H."/>
            <person name="Joh K."/>
        </authorList>
    </citation>
    <scope>NUCLEOTIDE SEQUENCE [LARGE SCALE GENOMIC DNA]</scope>
    <source>
        <strain evidence="3">HME7025</strain>
    </source>
</reference>
<evidence type="ECO:0000313" key="2">
    <source>
        <dbReference type="EMBL" id="AWL07999.1"/>
    </source>
</evidence>
<sequence>MSNPSKLVAAANARCPQCHEGRIFTHKWWNIFKFSEMHENCPSCGLRYEVEPGFFFGAMYISYAFTVGIMIIGGVIIYNFFGDPSAEGYIIPITVVSLLMVPFNFRMARVIFIHLFSMVKYKPDAAGSAQTK</sequence>
<keyword evidence="1" id="KW-1133">Transmembrane helix</keyword>
<dbReference type="AlphaFoldDB" id="A0A2S2DRS0"/>
<evidence type="ECO:0000313" key="3">
    <source>
        <dbReference type="Proteomes" id="UP000245468"/>
    </source>
</evidence>
<dbReference type="KEGG" id="psez:HME7025_00116"/>
<organism evidence="2 3">
    <name type="scientific">Aquirufa nivalisilvae</name>
    <dbReference type="NCBI Taxonomy" id="2516557"/>
    <lineage>
        <taxon>Bacteria</taxon>
        <taxon>Pseudomonadati</taxon>
        <taxon>Bacteroidota</taxon>
        <taxon>Cytophagia</taxon>
        <taxon>Cytophagales</taxon>
        <taxon>Flectobacillaceae</taxon>
        <taxon>Aquirufa</taxon>
    </lineage>
</organism>
<dbReference type="EMBL" id="CP029346">
    <property type="protein sequence ID" value="AWL07999.1"/>
    <property type="molecule type" value="Genomic_DNA"/>
</dbReference>
<feature type="transmembrane region" description="Helical" evidence="1">
    <location>
        <begin position="54"/>
        <end position="77"/>
    </location>
</feature>
<dbReference type="RefSeq" id="WP_226998246.1">
    <property type="nucleotide sequence ID" value="NZ_CP029346.1"/>
</dbReference>
<gene>
    <name evidence="2" type="ORF">HME7025_00116</name>
</gene>
<protein>
    <recommendedName>
        <fullName evidence="4">DUF983 domain-containing protein</fullName>
    </recommendedName>
</protein>
<dbReference type="Pfam" id="PF06170">
    <property type="entry name" value="DUF983"/>
    <property type="match status" value="1"/>
</dbReference>
<accession>A0A2S2DRS0</accession>
<keyword evidence="1" id="KW-0812">Transmembrane</keyword>
<keyword evidence="3" id="KW-1185">Reference proteome</keyword>
<name>A0A2S2DRS0_9BACT</name>
<evidence type="ECO:0008006" key="4">
    <source>
        <dbReference type="Google" id="ProtNLM"/>
    </source>
</evidence>
<proteinExistence type="predicted"/>
<dbReference type="InterPro" id="IPR009325">
    <property type="entry name" value="DUF983"/>
</dbReference>
<feature type="transmembrane region" description="Helical" evidence="1">
    <location>
        <begin position="89"/>
        <end position="112"/>
    </location>
</feature>
<dbReference type="Proteomes" id="UP000245468">
    <property type="component" value="Chromosome"/>
</dbReference>
<evidence type="ECO:0000256" key="1">
    <source>
        <dbReference type="SAM" id="Phobius"/>
    </source>
</evidence>